<dbReference type="GO" id="GO:0005840">
    <property type="term" value="C:ribosome"/>
    <property type="evidence" value="ECO:0007669"/>
    <property type="project" value="UniProtKB-KW"/>
</dbReference>
<evidence type="ECO:0000256" key="3">
    <source>
        <dbReference type="ARBA" id="ARBA00023274"/>
    </source>
</evidence>
<evidence type="ECO:0000256" key="4">
    <source>
        <dbReference type="ARBA" id="ARBA00035276"/>
    </source>
</evidence>
<proteinExistence type="inferred from homology"/>
<sequence>MAKGKGARIQVTLEHKCELGTYRYTTVKNRRNTTERIELRKYSPVTKKHEVFKEIK</sequence>
<dbReference type="NCBIfam" id="TIGR01023">
    <property type="entry name" value="rpmG_bact"/>
    <property type="match status" value="1"/>
</dbReference>
<dbReference type="GO" id="GO:0006412">
    <property type="term" value="P:translation"/>
    <property type="evidence" value="ECO:0007669"/>
    <property type="project" value="InterPro"/>
</dbReference>
<dbReference type="Gene3D" id="2.20.28.120">
    <property type="entry name" value="Ribosomal protein L33"/>
    <property type="match status" value="1"/>
</dbReference>
<dbReference type="GO" id="GO:0003735">
    <property type="term" value="F:structural constituent of ribosome"/>
    <property type="evidence" value="ECO:0007669"/>
    <property type="project" value="InterPro"/>
</dbReference>
<dbReference type="PANTHER" id="PTHR43168">
    <property type="entry name" value="50S RIBOSOMAL PROTEIN L33, CHLOROPLASTIC"/>
    <property type="match status" value="1"/>
</dbReference>
<evidence type="ECO:0000256" key="1">
    <source>
        <dbReference type="ARBA" id="ARBA00007596"/>
    </source>
</evidence>
<keyword evidence="3" id="KW-0687">Ribonucleoprotein</keyword>
<dbReference type="PROSITE" id="PS00582">
    <property type="entry name" value="RIBOSOMAL_L33"/>
    <property type="match status" value="1"/>
</dbReference>
<dbReference type="InterPro" id="IPR011332">
    <property type="entry name" value="Ribosomal_zn-bd"/>
</dbReference>
<dbReference type="SUPFAM" id="SSF57829">
    <property type="entry name" value="Zn-binding ribosomal proteins"/>
    <property type="match status" value="1"/>
</dbReference>
<evidence type="ECO:0000313" key="5">
    <source>
        <dbReference type="EMBL" id="AEK26745.1"/>
    </source>
</evidence>
<dbReference type="HAMAP" id="MF_00294">
    <property type="entry name" value="Ribosomal_bL33"/>
    <property type="match status" value="1"/>
</dbReference>
<dbReference type="GO" id="GO:0005737">
    <property type="term" value="C:cytoplasm"/>
    <property type="evidence" value="ECO:0007669"/>
    <property type="project" value="UniProtKB-ARBA"/>
</dbReference>
<gene>
    <name evidence="5" type="primary">rpl33</name>
</gene>
<dbReference type="GeneID" id="11539988"/>
<accession>G9FI50</accession>
<comment type="similarity">
    <text evidence="1">Belongs to the bacterial ribosomal protein bL33 family.</text>
</comment>
<dbReference type="Pfam" id="PF00471">
    <property type="entry name" value="Ribosomal_L33"/>
    <property type="match status" value="1"/>
</dbReference>
<dbReference type="InterPro" id="IPR018264">
    <property type="entry name" value="Ribosomal_bL33_CS"/>
</dbReference>
<dbReference type="NCBIfam" id="NF001860">
    <property type="entry name" value="PRK00595.1"/>
    <property type="match status" value="1"/>
</dbReference>
<dbReference type="RefSeq" id="YP_005088641.1">
    <property type="nucleotide sequence ID" value="NC_016703.2"/>
</dbReference>
<organism evidence="5">
    <name type="scientific">Phaeocystis antarctica</name>
    <dbReference type="NCBI Taxonomy" id="33657"/>
    <lineage>
        <taxon>Eukaryota</taxon>
        <taxon>Haptista</taxon>
        <taxon>Haptophyta</taxon>
        <taxon>Prymnesiophyceae</taxon>
        <taxon>Phaeocystales</taxon>
        <taxon>Phaeocystaceae</taxon>
        <taxon>Phaeocystis</taxon>
    </lineage>
</organism>
<dbReference type="AlphaFoldDB" id="G9FI50"/>
<dbReference type="EMBL" id="JN117275">
    <property type="protein sequence ID" value="AEK26745.1"/>
    <property type="molecule type" value="Genomic_DNA"/>
</dbReference>
<keyword evidence="5" id="KW-0934">Plastid</keyword>
<keyword evidence="2 5" id="KW-0689">Ribosomal protein</keyword>
<dbReference type="PANTHER" id="PTHR43168:SF2">
    <property type="entry name" value="LARGE RIBOSOMAL SUBUNIT PROTEIN BL33C"/>
    <property type="match status" value="1"/>
</dbReference>
<dbReference type="GO" id="GO:1990904">
    <property type="term" value="C:ribonucleoprotein complex"/>
    <property type="evidence" value="ECO:0007669"/>
    <property type="project" value="UniProtKB-KW"/>
</dbReference>
<reference evidence="5" key="1">
    <citation type="journal article" date="2014" name="Mol. Phylogenet. Evol.">
        <title>Massive difference in synonymous substitution rates among mitochondrial, plastid, and nuclear genes of Phaeocystis algae.</title>
        <authorList>
            <person name="Smith D.R."/>
            <person name="Arrigo K.R."/>
            <person name="Alderkamp A.C."/>
            <person name="Allen A.E."/>
        </authorList>
    </citation>
    <scope>NUCLEOTIDE SEQUENCE</scope>
    <source>
        <strain evidence="5">CCMP1374</strain>
    </source>
</reference>
<dbReference type="InterPro" id="IPR001705">
    <property type="entry name" value="Ribosomal_bL33"/>
</dbReference>
<evidence type="ECO:0000256" key="2">
    <source>
        <dbReference type="ARBA" id="ARBA00022980"/>
    </source>
</evidence>
<dbReference type="InterPro" id="IPR038584">
    <property type="entry name" value="Ribosomal_bL33_sf"/>
</dbReference>
<name>G9FI50_9EUKA</name>
<geneLocation type="plastid" evidence="5"/>
<protein>
    <recommendedName>
        <fullName evidence="4">Large ribosomal subunit protein bL33c</fullName>
    </recommendedName>
</protein>